<evidence type="ECO:0000313" key="4">
    <source>
        <dbReference type="EMBL" id="GAX90845.1"/>
    </source>
</evidence>
<evidence type="ECO:0000259" key="3">
    <source>
        <dbReference type="PROSITE" id="PS51186"/>
    </source>
</evidence>
<accession>A0A292YQR6</accession>
<organism evidence="4 5">
    <name type="scientific">Effusibacillus lacus</name>
    <dbReference type="NCBI Taxonomy" id="1348429"/>
    <lineage>
        <taxon>Bacteria</taxon>
        <taxon>Bacillati</taxon>
        <taxon>Bacillota</taxon>
        <taxon>Bacilli</taxon>
        <taxon>Bacillales</taxon>
        <taxon>Alicyclobacillaceae</taxon>
        <taxon>Effusibacillus</taxon>
    </lineage>
</organism>
<reference evidence="5" key="1">
    <citation type="submission" date="2017-07" db="EMBL/GenBank/DDBJ databases">
        <title>Draft genome sequence of Effusibacillus lacus strain skLN1.</title>
        <authorList>
            <person name="Watanabe M."/>
            <person name="Kojima H."/>
            <person name="Fukui M."/>
        </authorList>
    </citation>
    <scope>NUCLEOTIDE SEQUENCE [LARGE SCALE GENOMIC DNA]</scope>
    <source>
        <strain evidence="5">skLN1</strain>
    </source>
</reference>
<proteinExistence type="predicted"/>
<evidence type="ECO:0000256" key="1">
    <source>
        <dbReference type="ARBA" id="ARBA00022679"/>
    </source>
</evidence>
<evidence type="ECO:0000313" key="5">
    <source>
        <dbReference type="Proteomes" id="UP000217785"/>
    </source>
</evidence>
<keyword evidence="2" id="KW-0012">Acyltransferase</keyword>
<dbReference type="PANTHER" id="PTHR43626">
    <property type="entry name" value="ACYL-COA N-ACYLTRANSFERASE"/>
    <property type="match status" value="1"/>
</dbReference>
<dbReference type="AlphaFoldDB" id="A0A292YQR6"/>
<dbReference type="InterPro" id="IPR016181">
    <property type="entry name" value="Acyl_CoA_acyltransferase"/>
</dbReference>
<name>A0A292YQR6_9BACL</name>
<gene>
    <name evidence="4" type="ORF">EFBL_2487</name>
</gene>
<dbReference type="Gene3D" id="3.40.630.30">
    <property type="match status" value="1"/>
</dbReference>
<dbReference type="InterPro" id="IPR045039">
    <property type="entry name" value="NSI-like"/>
</dbReference>
<dbReference type="InterPro" id="IPR000182">
    <property type="entry name" value="GNAT_dom"/>
</dbReference>
<dbReference type="CDD" id="cd04301">
    <property type="entry name" value="NAT_SF"/>
    <property type="match status" value="1"/>
</dbReference>
<dbReference type="PANTHER" id="PTHR43626:SF4">
    <property type="entry name" value="GCN5-RELATED N-ACETYLTRANSFERASE 2, CHLOROPLASTIC"/>
    <property type="match status" value="1"/>
</dbReference>
<feature type="domain" description="N-acetyltransferase" evidence="3">
    <location>
        <begin position="3"/>
        <end position="135"/>
    </location>
</feature>
<keyword evidence="5" id="KW-1185">Reference proteome</keyword>
<dbReference type="Pfam" id="PF00583">
    <property type="entry name" value="Acetyltransf_1"/>
    <property type="match status" value="1"/>
</dbReference>
<dbReference type="GO" id="GO:0005737">
    <property type="term" value="C:cytoplasm"/>
    <property type="evidence" value="ECO:0007669"/>
    <property type="project" value="TreeGrafter"/>
</dbReference>
<evidence type="ECO:0000256" key="2">
    <source>
        <dbReference type="ARBA" id="ARBA00023315"/>
    </source>
</evidence>
<comment type="caution">
    <text evidence="4">The sequence shown here is derived from an EMBL/GenBank/DDBJ whole genome shotgun (WGS) entry which is preliminary data.</text>
</comment>
<dbReference type="GO" id="GO:0008080">
    <property type="term" value="F:N-acetyltransferase activity"/>
    <property type="evidence" value="ECO:0007669"/>
    <property type="project" value="InterPro"/>
</dbReference>
<keyword evidence="1 4" id="KW-0808">Transferase</keyword>
<protein>
    <submittedName>
        <fullName evidence="4">N-acetyltransferase</fullName>
    </submittedName>
</protein>
<dbReference type="SUPFAM" id="SSF55729">
    <property type="entry name" value="Acyl-CoA N-acyltransferases (Nat)"/>
    <property type="match status" value="1"/>
</dbReference>
<dbReference type="EMBL" id="BDUF01000064">
    <property type="protein sequence ID" value="GAX90845.1"/>
    <property type="molecule type" value="Genomic_DNA"/>
</dbReference>
<dbReference type="RefSeq" id="WP_096182565.1">
    <property type="nucleotide sequence ID" value="NZ_BDUF01000064.1"/>
</dbReference>
<dbReference type="PROSITE" id="PS51186">
    <property type="entry name" value="GNAT"/>
    <property type="match status" value="1"/>
</dbReference>
<dbReference type="Proteomes" id="UP000217785">
    <property type="component" value="Unassembled WGS sequence"/>
</dbReference>
<dbReference type="OrthoDB" id="7163760at2"/>
<sequence length="135" mass="15576">MTLTFRTNIPNKDEYFQLFQSTGWNPNGTWTKDILYEAVKNSWYIVTVYKDDKLVASGRIISDGFVQCFICEMMVLPEYQNQGLGKSIMINLINHCKSKGIRWIQLACATGKKGFYEKIEFQERPADAPGMNLFL</sequence>